<evidence type="ECO:0000313" key="9">
    <source>
        <dbReference type="EMBL" id="CAK9078060.1"/>
    </source>
</evidence>
<dbReference type="SUPFAM" id="SSF144091">
    <property type="entry name" value="Rhomboid-like"/>
    <property type="match status" value="1"/>
</dbReference>
<evidence type="ECO:0000256" key="7">
    <source>
        <dbReference type="SAM" id="Phobius"/>
    </source>
</evidence>
<keyword evidence="5 7" id="KW-0472">Membrane</keyword>
<feature type="transmembrane region" description="Helical" evidence="7">
    <location>
        <begin position="325"/>
        <end position="345"/>
    </location>
</feature>
<keyword evidence="10" id="KW-1185">Reference proteome</keyword>
<feature type="region of interest" description="Disordered" evidence="6">
    <location>
        <begin position="105"/>
        <end position="163"/>
    </location>
</feature>
<feature type="transmembrane region" description="Helical" evidence="7">
    <location>
        <begin position="192"/>
        <end position="212"/>
    </location>
</feature>
<reference evidence="9 10" key="1">
    <citation type="submission" date="2024-02" db="EMBL/GenBank/DDBJ databases">
        <authorList>
            <person name="Chen Y."/>
            <person name="Shah S."/>
            <person name="Dougan E. K."/>
            <person name="Thang M."/>
            <person name="Chan C."/>
        </authorList>
    </citation>
    <scope>NUCLEOTIDE SEQUENCE [LARGE SCALE GENOMIC DNA]</scope>
</reference>
<keyword evidence="3 7" id="KW-0812">Transmembrane</keyword>
<sequence>MTSNWGAPPTATVRREDQGPHANGPLAMEAGEATHEAPVERSRLAEWKQASKEGLADFFSDWFGALRLHHRSEEELVSVKPLSSVQAAEATVLGKALSRAGEARKAKFQVVQDPSGGRPGPPRGGEPPVSRTQVADYASGRELQGMGWGGPPIKRPKRKVPEEDHESLQEMIDSHYNHQDTEFFVMQSFPTFTLLQSLLIFVSYIVLAATSGQSLAGLETFFPGQTDLALTNVQSEGSGCEDYRYQLWRAQMCGQSGQHQPPGPWISYQFTHSSFTHMLGNVLLLVMCGINLEGFHGTFRVLWMFEVGVLGGAGCVCVFDSHARVVGMSGGAYALLGMQLGDVILNWERKSAPYRLIFIILLTLMEVLLYLLNPRAEISYSAHMGGAVAGLLLVKSFGRNLTLRTHELEMQVIRMAKALLACLVIFCFCWALINWPPQNLLEQVPYCWVREVSNQTLFGDGGFHCVRCPDAACIARWSFPRQNDTARVNPRSCPSWAATDGP</sequence>
<dbReference type="PANTHER" id="PTHR45840:SF2">
    <property type="entry name" value="PROTEIN RHOMBOID-RELATED"/>
    <property type="match status" value="1"/>
</dbReference>
<evidence type="ECO:0000313" key="10">
    <source>
        <dbReference type="Proteomes" id="UP001642484"/>
    </source>
</evidence>
<dbReference type="InterPro" id="IPR022764">
    <property type="entry name" value="Peptidase_S54_rhomboid_dom"/>
</dbReference>
<evidence type="ECO:0000256" key="2">
    <source>
        <dbReference type="ARBA" id="ARBA00009045"/>
    </source>
</evidence>
<evidence type="ECO:0000256" key="3">
    <source>
        <dbReference type="ARBA" id="ARBA00022692"/>
    </source>
</evidence>
<dbReference type="InterPro" id="IPR035952">
    <property type="entry name" value="Rhomboid-like_sf"/>
</dbReference>
<dbReference type="EMBL" id="CAXAMN010023495">
    <property type="protein sequence ID" value="CAK9078060.1"/>
    <property type="molecule type" value="Genomic_DNA"/>
</dbReference>
<organism evidence="9 10">
    <name type="scientific">Durusdinium trenchii</name>
    <dbReference type="NCBI Taxonomy" id="1381693"/>
    <lineage>
        <taxon>Eukaryota</taxon>
        <taxon>Sar</taxon>
        <taxon>Alveolata</taxon>
        <taxon>Dinophyceae</taxon>
        <taxon>Suessiales</taxon>
        <taxon>Symbiodiniaceae</taxon>
        <taxon>Durusdinium</taxon>
    </lineage>
</organism>
<gene>
    <name evidence="9" type="ORF">CCMP2556_LOCUS38451</name>
</gene>
<evidence type="ECO:0000256" key="6">
    <source>
        <dbReference type="SAM" id="MobiDB-lite"/>
    </source>
</evidence>
<dbReference type="Gene3D" id="1.20.1540.10">
    <property type="entry name" value="Rhomboid-like"/>
    <property type="match status" value="1"/>
</dbReference>
<evidence type="ECO:0000259" key="8">
    <source>
        <dbReference type="Pfam" id="PF01694"/>
    </source>
</evidence>
<name>A0ABP0PPU7_9DINO</name>
<evidence type="ECO:0000256" key="5">
    <source>
        <dbReference type="ARBA" id="ARBA00023136"/>
    </source>
</evidence>
<feature type="domain" description="Peptidase S54 rhomboid" evidence="8">
    <location>
        <begin position="265"/>
        <end position="394"/>
    </location>
</feature>
<accession>A0ABP0PPU7</accession>
<dbReference type="Proteomes" id="UP001642484">
    <property type="component" value="Unassembled WGS sequence"/>
</dbReference>
<feature type="transmembrane region" description="Helical" evidence="7">
    <location>
        <begin position="378"/>
        <end position="397"/>
    </location>
</feature>
<evidence type="ECO:0000256" key="4">
    <source>
        <dbReference type="ARBA" id="ARBA00022989"/>
    </source>
</evidence>
<dbReference type="PANTHER" id="PTHR45840">
    <property type="entry name" value="RHOMBOID-RELATED PROTEIN"/>
    <property type="match status" value="1"/>
</dbReference>
<comment type="subcellular location">
    <subcellularLocation>
        <location evidence="1">Membrane</location>
        <topology evidence="1">Multi-pass membrane protein</topology>
    </subcellularLocation>
</comment>
<comment type="caution">
    <text evidence="9">The sequence shown here is derived from an EMBL/GenBank/DDBJ whole genome shotgun (WGS) entry which is preliminary data.</text>
</comment>
<dbReference type="InterPro" id="IPR051739">
    <property type="entry name" value="Rhomboid_IM_Serine_Proteases"/>
</dbReference>
<comment type="similarity">
    <text evidence="2">Belongs to the peptidase S54 family.</text>
</comment>
<dbReference type="Pfam" id="PF01694">
    <property type="entry name" value="Rhomboid"/>
    <property type="match status" value="1"/>
</dbReference>
<proteinExistence type="inferred from homology"/>
<keyword evidence="4 7" id="KW-1133">Transmembrane helix</keyword>
<feature type="transmembrane region" description="Helical" evidence="7">
    <location>
        <begin position="299"/>
        <end position="319"/>
    </location>
</feature>
<evidence type="ECO:0000256" key="1">
    <source>
        <dbReference type="ARBA" id="ARBA00004141"/>
    </source>
</evidence>
<feature type="transmembrane region" description="Helical" evidence="7">
    <location>
        <begin position="418"/>
        <end position="435"/>
    </location>
</feature>
<feature type="transmembrane region" description="Helical" evidence="7">
    <location>
        <begin position="274"/>
        <end position="292"/>
    </location>
</feature>
<feature type="transmembrane region" description="Helical" evidence="7">
    <location>
        <begin position="352"/>
        <end position="372"/>
    </location>
</feature>
<feature type="region of interest" description="Disordered" evidence="6">
    <location>
        <begin position="1"/>
        <end position="40"/>
    </location>
</feature>
<protein>
    <recommendedName>
        <fullName evidence="8">Peptidase S54 rhomboid domain-containing protein</fullName>
    </recommendedName>
</protein>